<dbReference type="EMBL" id="JARACI010000402">
    <property type="protein sequence ID" value="MDD9205293.1"/>
    <property type="molecule type" value="Genomic_DNA"/>
</dbReference>
<evidence type="ECO:0000256" key="2">
    <source>
        <dbReference type="SAM" id="Coils"/>
    </source>
</evidence>
<protein>
    <submittedName>
        <fullName evidence="4">PspA/IM30 family protein</fullName>
    </submittedName>
</protein>
<evidence type="ECO:0000313" key="5">
    <source>
        <dbReference type="Proteomes" id="UP001165561"/>
    </source>
</evidence>
<reference evidence="4" key="1">
    <citation type="submission" date="2023-02" db="EMBL/GenBank/DDBJ databases">
        <title>Georgenia sp.10Sc9-8, isolated from a soil sample collected from the Taklamakan desert.</title>
        <authorList>
            <person name="Liu S."/>
        </authorList>
    </citation>
    <scope>NUCLEOTIDE SEQUENCE</scope>
    <source>
        <strain evidence="4">10Sc9-8</strain>
    </source>
</reference>
<feature type="compositionally biased region" description="Basic and acidic residues" evidence="3">
    <location>
        <begin position="257"/>
        <end position="268"/>
    </location>
</feature>
<dbReference type="PANTHER" id="PTHR31088:SF6">
    <property type="entry name" value="PHAGE SHOCK PROTEIN A"/>
    <property type="match status" value="1"/>
</dbReference>
<evidence type="ECO:0000256" key="1">
    <source>
        <dbReference type="ARBA" id="ARBA00043985"/>
    </source>
</evidence>
<feature type="region of interest" description="Disordered" evidence="3">
    <location>
        <begin position="234"/>
        <end position="268"/>
    </location>
</feature>
<feature type="coiled-coil region" evidence="2">
    <location>
        <begin position="133"/>
        <end position="167"/>
    </location>
</feature>
<keyword evidence="2" id="KW-0175">Coiled coil</keyword>
<dbReference type="InterPro" id="IPR007157">
    <property type="entry name" value="PspA_VIPP1"/>
</dbReference>
<dbReference type="Pfam" id="PF04012">
    <property type="entry name" value="PspA_IM30"/>
    <property type="match status" value="1"/>
</dbReference>
<dbReference type="PANTHER" id="PTHR31088">
    <property type="entry name" value="MEMBRANE-ASSOCIATED PROTEIN VIPP1, CHLOROPLASTIC"/>
    <property type="match status" value="1"/>
</dbReference>
<keyword evidence="5" id="KW-1185">Reference proteome</keyword>
<feature type="compositionally biased region" description="Polar residues" evidence="3">
    <location>
        <begin position="240"/>
        <end position="250"/>
    </location>
</feature>
<evidence type="ECO:0000313" key="4">
    <source>
        <dbReference type="EMBL" id="MDD9205293.1"/>
    </source>
</evidence>
<accession>A0ABT5TTA1</accession>
<dbReference type="Proteomes" id="UP001165561">
    <property type="component" value="Unassembled WGS sequence"/>
</dbReference>
<name>A0ABT5TTA1_9MICO</name>
<sequence length="268" mass="29266">MSEKQSILGRISQLTKANINSLLDRAEDPQKMLDQLVRDFTNSIAEAEDAVAVTIGNLRLAEQDYDEDVRDARDWGQKAMAAARTADQARSAGDSTKADRFENLAKVAIGKQMEHERSAESAEPVIASQRQVVEQLKDGLTTMRTKLDELKSRRDELVARAKSAQAQTKVQQAIGSINVMDPTTEISRFEEQVRREEAYAAGQAELQGSSLEAQFAELEDYGKDAEIEARLAALRGGGSPQQIGSTSGEQATGADEGSAKVTEDRTTY</sequence>
<comment type="similarity">
    <text evidence="1">Belongs to the PspA/Vipp/IM30 family.</text>
</comment>
<proteinExistence type="inferred from homology"/>
<gene>
    <name evidence="4" type="ORF">PU560_02285</name>
</gene>
<comment type="caution">
    <text evidence="4">The sequence shown here is derived from an EMBL/GenBank/DDBJ whole genome shotgun (WGS) entry which is preliminary data.</text>
</comment>
<evidence type="ECO:0000256" key="3">
    <source>
        <dbReference type="SAM" id="MobiDB-lite"/>
    </source>
</evidence>
<organism evidence="4 5">
    <name type="scientific">Georgenia halotolerans</name>
    <dbReference type="NCBI Taxonomy" id="3028317"/>
    <lineage>
        <taxon>Bacteria</taxon>
        <taxon>Bacillati</taxon>
        <taxon>Actinomycetota</taxon>
        <taxon>Actinomycetes</taxon>
        <taxon>Micrococcales</taxon>
        <taxon>Bogoriellaceae</taxon>
        <taxon>Georgenia</taxon>
    </lineage>
</organism>